<dbReference type="CDD" id="cd02696">
    <property type="entry name" value="MurNAc-LAA"/>
    <property type="match status" value="1"/>
</dbReference>
<organism evidence="5 6">
    <name type="scientific">Candidatus Clostridium stratigraminis</name>
    <dbReference type="NCBI Taxonomy" id="3381661"/>
    <lineage>
        <taxon>Bacteria</taxon>
        <taxon>Bacillati</taxon>
        <taxon>Bacillota</taxon>
        <taxon>Clostridia</taxon>
        <taxon>Eubacteriales</taxon>
        <taxon>Clostridiaceae</taxon>
        <taxon>Clostridium</taxon>
    </lineage>
</organism>
<dbReference type="InterPro" id="IPR002508">
    <property type="entry name" value="MurNAc-LAA_cat"/>
</dbReference>
<name>A0ABW8TCC3_9CLOT</name>
<evidence type="ECO:0000259" key="4">
    <source>
        <dbReference type="SMART" id="SM00646"/>
    </source>
</evidence>
<dbReference type="EMBL" id="JBJHZZ010000025">
    <property type="protein sequence ID" value="MFL0248654.1"/>
    <property type="molecule type" value="Genomic_DNA"/>
</dbReference>
<feature type="region of interest" description="Disordered" evidence="2">
    <location>
        <begin position="135"/>
        <end position="164"/>
    </location>
</feature>
<comment type="caution">
    <text evidence="5">The sequence shown here is derived from an EMBL/GenBank/DDBJ whole genome shotgun (WGS) entry which is preliminary data.</text>
</comment>
<keyword evidence="6" id="KW-1185">Reference proteome</keyword>
<feature type="region of interest" description="Disordered" evidence="2">
    <location>
        <begin position="32"/>
        <end position="113"/>
    </location>
</feature>
<feature type="compositionally biased region" description="Basic and acidic residues" evidence="2">
    <location>
        <begin position="42"/>
        <end position="51"/>
    </location>
</feature>
<feature type="compositionally biased region" description="Low complexity" evidence="2">
    <location>
        <begin position="77"/>
        <end position="96"/>
    </location>
</feature>
<sequence>MEKLIYICLCILISINFTACNVKQLAVASGGSTANNSSVIKGNDDNKKNGETNKTSSDDMDSLLKGNSAENKKQADSSISTSQNSNYNNSNIKTTSQSSNANTGSKNSTVQNNNISTSTMQKQGSQNKNKIIVIDPGHANRSNLEKEPLAPGSTTMKIKDGGGAQGVATGTPEYRVNMNVSLKLKALLQNYGYTVVMTKTQDSQSLGNVERANIGNNAKADLVIRIHADSSTSTSAKGASMLVPSPINDNTKAIYAASKSYGKTVLNTLVQEVGMQNRGVTEHSDMTGFNWSKVPVILVEMGFLSNPNEDKLLSSDTYENKIAKALADGIKAVLK</sequence>
<evidence type="ECO:0000313" key="5">
    <source>
        <dbReference type="EMBL" id="MFL0248654.1"/>
    </source>
</evidence>
<evidence type="ECO:0000256" key="3">
    <source>
        <dbReference type="SAM" id="SignalP"/>
    </source>
</evidence>
<dbReference type="Pfam" id="PF01520">
    <property type="entry name" value="Amidase_3"/>
    <property type="match status" value="1"/>
</dbReference>
<dbReference type="PANTHER" id="PTHR30404:SF0">
    <property type="entry name" value="N-ACETYLMURAMOYL-L-ALANINE AMIDASE AMIC"/>
    <property type="match status" value="1"/>
</dbReference>
<gene>
    <name evidence="5" type="ORF">ACJDUG_17055</name>
</gene>
<dbReference type="InterPro" id="IPR050695">
    <property type="entry name" value="N-acetylmuramoyl_amidase_3"/>
</dbReference>
<protein>
    <submittedName>
        <fullName evidence="5">N-acetylmuramoyl-L-alanine amidase</fullName>
    </submittedName>
</protein>
<evidence type="ECO:0000256" key="2">
    <source>
        <dbReference type="SAM" id="MobiDB-lite"/>
    </source>
</evidence>
<evidence type="ECO:0000313" key="6">
    <source>
        <dbReference type="Proteomes" id="UP001623591"/>
    </source>
</evidence>
<dbReference type="PANTHER" id="PTHR30404">
    <property type="entry name" value="N-ACETYLMURAMOYL-L-ALANINE AMIDASE"/>
    <property type="match status" value="1"/>
</dbReference>
<dbReference type="Gene3D" id="3.40.630.40">
    <property type="entry name" value="Zn-dependent exopeptidases"/>
    <property type="match status" value="1"/>
</dbReference>
<feature type="compositionally biased region" description="Polar residues" evidence="2">
    <location>
        <begin position="97"/>
        <end position="113"/>
    </location>
</feature>
<dbReference type="Proteomes" id="UP001623591">
    <property type="component" value="Unassembled WGS sequence"/>
</dbReference>
<feature type="chain" id="PRO_5046402646" evidence="3">
    <location>
        <begin position="20"/>
        <end position="335"/>
    </location>
</feature>
<accession>A0ABW8TCC3</accession>
<keyword evidence="3" id="KW-0732">Signal</keyword>
<proteinExistence type="predicted"/>
<reference evidence="5 6" key="1">
    <citation type="submission" date="2024-11" db="EMBL/GenBank/DDBJ databases">
        <authorList>
            <person name="Heng Y.C."/>
            <person name="Lim A.C.H."/>
            <person name="Lee J.K.Y."/>
            <person name="Kittelmann S."/>
        </authorList>
    </citation>
    <scope>NUCLEOTIDE SEQUENCE [LARGE SCALE GENOMIC DNA]</scope>
    <source>
        <strain evidence="5 6">WILCCON 0185</strain>
    </source>
</reference>
<feature type="signal peptide" evidence="3">
    <location>
        <begin position="1"/>
        <end position="19"/>
    </location>
</feature>
<dbReference type="RefSeq" id="WP_406771082.1">
    <property type="nucleotide sequence ID" value="NZ_JBJHZZ010000025.1"/>
</dbReference>
<feature type="domain" description="MurNAc-LAA" evidence="4">
    <location>
        <begin position="212"/>
        <end position="331"/>
    </location>
</feature>
<dbReference type="SUPFAM" id="SSF53187">
    <property type="entry name" value="Zn-dependent exopeptidases"/>
    <property type="match status" value="1"/>
</dbReference>
<dbReference type="SMART" id="SM00646">
    <property type="entry name" value="Ami_3"/>
    <property type="match status" value="1"/>
</dbReference>
<evidence type="ECO:0000256" key="1">
    <source>
        <dbReference type="ARBA" id="ARBA00022801"/>
    </source>
</evidence>
<keyword evidence="1" id="KW-0378">Hydrolase</keyword>